<protein>
    <submittedName>
        <fullName evidence="2">Uncharacterized protein</fullName>
    </submittedName>
</protein>
<dbReference type="Proteomes" id="UP000308768">
    <property type="component" value="Unassembled WGS sequence"/>
</dbReference>
<evidence type="ECO:0000313" key="2">
    <source>
        <dbReference type="EMBL" id="TKA21855.1"/>
    </source>
</evidence>
<feature type="non-terminal residue" evidence="2">
    <location>
        <position position="1"/>
    </location>
</feature>
<dbReference type="EMBL" id="NAJN01004422">
    <property type="protein sequence ID" value="TKA21855.1"/>
    <property type="molecule type" value="Genomic_DNA"/>
</dbReference>
<name>A0A4U0TJV3_9PEZI</name>
<feature type="compositionally biased region" description="Basic and acidic residues" evidence="1">
    <location>
        <begin position="26"/>
        <end position="36"/>
    </location>
</feature>
<gene>
    <name evidence="2" type="ORF">B0A49_13854</name>
</gene>
<sequence length="62" mass="6262">LSSQGLPPLFRLPEGAHRKRAVSQEGAERARPDGGHGDGGPGGAGRRAGARAVGRAAHAAWV</sequence>
<feature type="compositionally biased region" description="Gly residues" evidence="1">
    <location>
        <begin position="37"/>
        <end position="46"/>
    </location>
</feature>
<accession>A0A4U0TJV3</accession>
<evidence type="ECO:0000256" key="1">
    <source>
        <dbReference type="SAM" id="MobiDB-lite"/>
    </source>
</evidence>
<feature type="region of interest" description="Disordered" evidence="1">
    <location>
        <begin position="1"/>
        <end position="62"/>
    </location>
</feature>
<reference evidence="2 3" key="1">
    <citation type="submission" date="2017-03" db="EMBL/GenBank/DDBJ databases">
        <title>Genomes of endolithic fungi from Antarctica.</title>
        <authorList>
            <person name="Coleine C."/>
            <person name="Masonjones S."/>
            <person name="Stajich J.E."/>
        </authorList>
    </citation>
    <scope>NUCLEOTIDE SEQUENCE [LARGE SCALE GENOMIC DNA]</scope>
    <source>
        <strain evidence="2 3">CCFEE 5187</strain>
    </source>
</reference>
<organism evidence="2 3">
    <name type="scientific">Cryomyces minteri</name>
    <dbReference type="NCBI Taxonomy" id="331657"/>
    <lineage>
        <taxon>Eukaryota</taxon>
        <taxon>Fungi</taxon>
        <taxon>Dikarya</taxon>
        <taxon>Ascomycota</taxon>
        <taxon>Pezizomycotina</taxon>
        <taxon>Dothideomycetes</taxon>
        <taxon>Dothideomycetes incertae sedis</taxon>
        <taxon>Cryomyces</taxon>
    </lineage>
</organism>
<feature type="compositionally biased region" description="Low complexity" evidence="1">
    <location>
        <begin position="50"/>
        <end position="62"/>
    </location>
</feature>
<evidence type="ECO:0000313" key="3">
    <source>
        <dbReference type="Proteomes" id="UP000308768"/>
    </source>
</evidence>
<feature type="non-terminal residue" evidence="2">
    <location>
        <position position="62"/>
    </location>
</feature>
<proteinExistence type="predicted"/>
<dbReference type="AlphaFoldDB" id="A0A4U0TJV3"/>
<keyword evidence="3" id="KW-1185">Reference proteome</keyword>
<comment type="caution">
    <text evidence="2">The sequence shown here is derived from an EMBL/GenBank/DDBJ whole genome shotgun (WGS) entry which is preliminary data.</text>
</comment>